<dbReference type="EMBL" id="JAKKPZ010000411">
    <property type="protein sequence ID" value="KAI1695368.1"/>
    <property type="molecule type" value="Genomic_DNA"/>
</dbReference>
<feature type="signal peptide" evidence="1">
    <location>
        <begin position="1"/>
        <end position="16"/>
    </location>
</feature>
<sequence length="126" mass="14354">MRAVILLLLLVQSIAAYKILVYNPKFGGSHVSFCGKIADILASAGHDVVVYQPILNENITFSGTKNKNVRYYVKEKNHSFAPDFSLSASQEMLWQEESFSKLMRMMKMMHRIKTEFCQCECLNPGI</sequence>
<keyword evidence="1" id="KW-0732">Signal</keyword>
<evidence type="ECO:0000256" key="1">
    <source>
        <dbReference type="SAM" id="SignalP"/>
    </source>
</evidence>
<organism evidence="2 3">
    <name type="scientific">Ditylenchus destructor</name>
    <dbReference type="NCBI Taxonomy" id="166010"/>
    <lineage>
        <taxon>Eukaryota</taxon>
        <taxon>Metazoa</taxon>
        <taxon>Ecdysozoa</taxon>
        <taxon>Nematoda</taxon>
        <taxon>Chromadorea</taxon>
        <taxon>Rhabditida</taxon>
        <taxon>Tylenchina</taxon>
        <taxon>Tylenchomorpha</taxon>
        <taxon>Sphaerularioidea</taxon>
        <taxon>Anguinidae</taxon>
        <taxon>Anguininae</taxon>
        <taxon>Ditylenchus</taxon>
    </lineage>
</organism>
<comment type="caution">
    <text evidence="2">The sequence shown here is derived from an EMBL/GenBank/DDBJ whole genome shotgun (WGS) entry which is preliminary data.</text>
</comment>
<feature type="chain" id="PRO_5042193556" evidence="1">
    <location>
        <begin position="17"/>
        <end position="126"/>
    </location>
</feature>
<dbReference type="AlphaFoldDB" id="A0AAD4MHL7"/>
<evidence type="ECO:0000313" key="3">
    <source>
        <dbReference type="Proteomes" id="UP001201812"/>
    </source>
</evidence>
<proteinExistence type="predicted"/>
<protein>
    <submittedName>
        <fullName evidence="2">CRE-UGT-12 protein</fullName>
    </submittedName>
</protein>
<accession>A0AAD4MHL7</accession>
<name>A0AAD4MHL7_9BILA</name>
<evidence type="ECO:0000313" key="2">
    <source>
        <dbReference type="EMBL" id="KAI1695368.1"/>
    </source>
</evidence>
<reference evidence="2" key="1">
    <citation type="submission" date="2022-01" db="EMBL/GenBank/DDBJ databases">
        <title>Genome Sequence Resource for Two Populations of Ditylenchus destructor, the Migratory Endoparasitic Phytonematode.</title>
        <authorList>
            <person name="Zhang H."/>
            <person name="Lin R."/>
            <person name="Xie B."/>
        </authorList>
    </citation>
    <scope>NUCLEOTIDE SEQUENCE</scope>
    <source>
        <strain evidence="2">BazhouSP</strain>
    </source>
</reference>
<dbReference type="Proteomes" id="UP001201812">
    <property type="component" value="Unassembled WGS sequence"/>
</dbReference>
<dbReference type="SUPFAM" id="SSF53756">
    <property type="entry name" value="UDP-Glycosyltransferase/glycogen phosphorylase"/>
    <property type="match status" value="1"/>
</dbReference>
<gene>
    <name evidence="2" type="ORF">DdX_19617</name>
</gene>
<keyword evidence="3" id="KW-1185">Reference proteome</keyword>